<comment type="caution">
    <text evidence="3">The sequence shown here is derived from an EMBL/GenBank/DDBJ whole genome shotgun (WGS) entry which is preliminary data.</text>
</comment>
<evidence type="ECO:0000313" key="3">
    <source>
        <dbReference type="EMBL" id="CAL1278517.1"/>
    </source>
</evidence>
<feature type="compositionally biased region" description="Low complexity" evidence="1">
    <location>
        <begin position="563"/>
        <end position="579"/>
    </location>
</feature>
<sequence length="683" mass="77152">MNLRISQMLGLNCVSWTLFLFLWSTAVSDSALKNHRAEKRQDGSFLFFGGWRPLKPRNAYYQGAASTRFHDILSALPHNYDAAASYYTHALPAQYHKDIYSYYPRPAIKSTPKKNTPVYMERLRPLKQQQKQIVRGMSHGGHQFIDLPNLDFKQLKELHEAIIHTKELPLTSLNLPIESAKPLEIVQVSLQSLQPGVQNYAFGNVNGYGRTRSGPRGRKSGHRRIPQSRRPSIQSPVEYKYIAVPKPAAIVPQILPKEIEITPIKLPQHGVSVEELVDVKNVQIIEVPQILSYGGQNGKGSAKSQYSGKSSTRSNQQYKTSAQSSPQKGSAVFSYYAHQTEQPRKHYPPPQVKSNSAQHQAQIEAELVKLSEEDLKHLLSNLQVLDKGHQDLLKYVPLNNIGHLKDENFQVVVSLPEGGHGQGSNSNYESQGGYSNAQYQESNKQYESNAQYESNKQYESNPQYESNKQYESNPQYESNKQYAAEPEHSRYPSKESGGYSQNSGNYQNIEHNSVAYQVEEPRSNGGHYEQTNYQTVEKQYGNDYQQSYQNNEQHESKGNYQEGGQQYSNSNSESSKEQSGGYGDREPSYIQVIAPQADENGYRREPVLAIEIQHGQTIEEAIKALDRETLAKLGTHGKNGIEIEVVEVPIDDYVSESKKTETYVSPKNTTVLIRAKKTTEEKS</sequence>
<reference evidence="3 4" key="1">
    <citation type="submission" date="2024-04" db="EMBL/GenBank/DDBJ databases">
        <authorList>
            <person name="Rising A."/>
            <person name="Reimegard J."/>
            <person name="Sonavane S."/>
            <person name="Akerstrom W."/>
            <person name="Nylinder S."/>
            <person name="Hedman E."/>
            <person name="Kallberg Y."/>
        </authorList>
    </citation>
    <scope>NUCLEOTIDE SEQUENCE [LARGE SCALE GENOMIC DNA]</scope>
</reference>
<dbReference type="AlphaFoldDB" id="A0AAV2A381"/>
<feature type="region of interest" description="Disordered" evidence="1">
    <location>
        <begin position="415"/>
        <end position="506"/>
    </location>
</feature>
<feature type="region of interest" description="Disordered" evidence="1">
    <location>
        <begin position="205"/>
        <end position="231"/>
    </location>
</feature>
<protein>
    <submittedName>
        <fullName evidence="3">Uncharacterized protein</fullName>
    </submittedName>
</protein>
<feature type="compositionally biased region" description="Polar residues" evidence="1">
    <location>
        <begin position="302"/>
        <end position="328"/>
    </location>
</feature>
<accession>A0AAV2A381</accession>
<feature type="chain" id="PRO_5043359792" evidence="2">
    <location>
        <begin position="29"/>
        <end position="683"/>
    </location>
</feature>
<dbReference type="Proteomes" id="UP001497382">
    <property type="component" value="Unassembled WGS sequence"/>
</dbReference>
<name>A0AAV2A381_9ARAC</name>
<gene>
    <name evidence="3" type="ORF">LARSCL_LOCUS9827</name>
</gene>
<keyword evidence="4" id="KW-1185">Reference proteome</keyword>
<feature type="region of interest" description="Disordered" evidence="1">
    <location>
        <begin position="296"/>
        <end position="360"/>
    </location>
</feature>
<evidence type="ECO:0000256" key="2">
    <source>
        <dbReference type="SAM" id="SignalP"/>
    </source>
</evidence>
<evidence type="ECO:0000256" key="1">
    <source>
        <dbReference type="SAM" id="MobiDB-lite"/>
    </source>
</evidence>
<feature type="compositionally biased region" description="Basic residues" evidence="1">
    <location>
        <begin position="213"/>
        <end position="227"/>
    </location>
</feature>
<feature type="region of interest" description="Disordered" evidence="1">
    <location>
        <begin position="550"/>
        <end position="588"/>
    </location>
</feature>
<feature type="compositionally biased region" description="Polar residues" evidence="1">
    <location>
        <begin position="423"/>
        <end position="481"/>
    </location>
</feature>
<evidence type="ECO:0000313" key="4">
    <source>
        <dbReference type="Proteomes" id="UP001497382"/>
    </source>
</evidence>
<feature type="signal peptide" evidence="2">
    <location>
        <begin position="1"/>
        <end position="28"/>
    </location>
</feature>
<organism evidence="3 4">
    <name type="scientific">Larinioides sclopetarius</name>
    <dbReference type="NCBI Taxonomy" id="280406"/>
    <lineage>
        <taxon>Eukaryota</taxon>
        <taxon>Metazoa</taxon>
        <taxon>Ecdysozoa</taxon>
        <taxon>Arthropoda</taxon>
        <taxon>Chelicerata</taxon>
        <taxon>Arachnida</taxon>
        <taxon>Araneae</taxon>
        <taxon>Araneomorphae</taxon>
        <taxon>Entelegynae</taxon>
        <taxon>Araneoidea</taxon>
        <taxon>Araneidae</taxon>
        <taxon>Larinioides</taxon>
    </lineage>
</organism>
<proteinExistence type="predicted"/>
<keyword evidence="2" id="KW-0732">Signal</keyword>
<dbReference type="EMBL" id="CAXIEN010000113">
    <property type="protein sequence ID" value="CAL1278517.1"/>
    <property type="molecule type" value="Genomic_DNA"/>
</dbReference>